<dbReference type="InterPro" id="IPR037923">
    <property type="entry name" value="HTH-like"/>
</dbReference>
<evidence type="ECO:0000313" key="6">
    <source>
        <dbReference type="Proteomes" id="UP000886743"/>
    </source>
</evidence>
<dbReference type="InterPro" id="IPR003313">
    <property type="entry name" value="AraC-bd"/>
</dbReference>
<dbReference type="InterPro" id="IPR009057">
    <property type="entry name" value="Homeodomain-like_sf"/>
</dbReference>
<evidence type="ECO:0000256" key="3">
    <source>
        <dbReference type="ARBA" id="ARBA00023163"/>
    </source>
</evidence>
<evidence type="ECO:0000313" key="5">
    <source>
        <dbReference type="EMBL" id="HIV02975.1"/>
    </source>
</evidence>
<dbReference type="SUPFAM" id="SSF51215">
    <property type="entry name" value="Regulatory protein AraC"/>
    <property type="match status" value="1"/>
</dbReference>
<dbReference type="Pfam" id="PF02311">
    <property type="entry name" value="AraC_binding"/>
    <property type="match status" value="1"/>
</dbReference>
<dbReference type="SMART" id="SM00342">
    <property type="entry name" value="HTH_ARAC"/>
    <property type="match status" value="1"/>
</dbReference>
<dbReference type="Gene3D" id="2.60.120.10">
    <property type="entry name" value="Jelly Rolls"/>
    <property type="match status" value="1"/>
</dbReference>
<feature type="domain" description="HTH araC/xylS-type" evidence="4">
    <location>
        <begin position="179"/>
        <end position="277"/>
    </location>
</feature>
<protein>
    <submittedName>
        <fullName evidence="5">AraC family transcriptional regulator</fullName>
    </submittedName>
</protein>
<dbReference type="PRINTS" id="PR00032">
    <property type="entry name" value="HTHARAC"/>
</dbReference>
<dbReference type="InterPro" id="IPR018060">
    <property type="entry name" value="HTH_AraC"/>
</dbReference>
<name>A0A9D1NHH1_9FIRM</name>
<keyword evidence="2" id="KW-0238">DNA-binding</keyword>
<evidence type="ECO:0000256" key="1">
    <source>
        <dbReference type="ARBA" id="ARBA00023015"/>
    </source>
</evidence>
<gene>
    <name evidence="5" type="ORF">IAC74_05320</name>
</gene>
<dbReference type="GO" id="GO:0043565">
    <property type="term" value="F:sequence-specific DNA binding"/>
    <property type="evidence" value="ECO:0007669"/>
    <property type="project" value="InterPro"/>
</dbReference>
<accession>A0A9D1NHH1</accession>
<organism evidence="5 6">
    <name type="scientific">Candidatus Aphodoplasma excrementigallinarum</name>
    <dbReference type="NCBI Taxonomy" id="2840673"/>
    <lineage>
        <taxon>Bacteria</taxon>
        <taxon>Bacillati</taxon>
        <taxon>Bacillota</taxon>
        <taxon>Clostridia</taxon>
        <taxon>Eubacteriales</taxon>
        <taxon>Candidatus Aphodoplasma</taxon>
    </lineage>
</organism>
<keyword evidence="3" id="KW-0804">Transcription</keyword>
<dbReference type="GO" id="GO:0003700">
    <property type="term" value="F:DNA-binding transcription factor activity"/>
    <property type="evidence" value="ECO:0007669"/>
    <property type="project" value="InterPro"/>
</dbReference>
<dbReference type="PANTHER" id="PTHR43280">
    <property type="entry name" value="ARAC-FAMILY TRANSCRIPTIONAL REGULATOR"/>
    <property type="match status" value="1"/>
</dbReference>
<dbReference type="Gene3D" id="1.10.10.60">
    <property type="entry name" value="Homeodomain-like"/>
    <property type="match status" value="2"/>
</dbReference>
<dbReference type="SUPFAM" id="SSF46689">
    <property type="entry name" value="Homeodomain-like"/>
    <property type="match status" value="2"/>
</dbReference>
<keyword evidence="1" id="KW-0805">Transcription regulation</keyword>
<proteinExistence type="predicted"/>
<reference evidence="5" key="1">
    <citation type="submission" date="2020-10" db="EMBL/GenBank/DDBJ databases">
        <authorList>
            <person name="Gilroy R."/>
        </authorList>
    </citation>
    <scope>NUCLEOTIDE SEQUENCE</scope>
    <source>
        <strain evidence="5">4920</strain>
    </source>
</reference>
<comment type="caution">
    <text evidence="5">The sequence shown here is derived from an EMBL/GenBank/DDBJ whole genome shotgun (WGS) entry which is preliminary data.</text>
</comment>
<reference evidence="5" key="2">
    <citation type="journal article" date="2021" name="PeerJ">
        <title>Extensive microbial diversity within the chicken gut microbiome revealed by metagenomics and culture.</title>
        <authorList>
            <person name="Gilroy R."/>
            <person name="Ravi A."/>
            <person name="Getino M."/>
            <person name="Pursley I."/>
            <person name="Horton D.L."/>
            <person name="Alikhan N.F."/>
            <person name="Baker D."/>
            <person name="Gharbi K."/>
            <person name="Hall N."/>
            <person name="Watson M."/>
            <person name="Adriaenssens E.M."/>
            <person name="Foster-Nyarko E."/>
            <person name="Jarju S."/>
            <person name="Secka A."/>
            <person name="Antonio M."/>
            <person name="Oren A."/>
            <person name="Chaudhuri R.R."/>
            <person name="La Ragione R."/>
            <person name="Hildebrand F."/>
            <person name="Pallen M.J."/>
        </authorList>
    </citation>
    <scope>NUCLEOTIDE SEQUENCE</scope>
    <source>
        <strain evidence="5">4920</strain>
    </source>
</reference>
<dbReference type="EMBL" id="DVOF01000153">
    <property type="protein sequence ID" value="HIV02975.1"/>
    <property type="molecule type" value="Genomic_DNA"/>
</dbReference>
<dbReference type="Proteomes" id="UP000886743">
    <property type="component" value="Unassembled WGS sequence"/>
</dbReference>
<dbReference type="AlphaFoldDB" id="A0A9D1NHH1"/>
<dbReference type="Pfam" id="PF12833">
    <property type="entry name" value="HTH_18"/>
    <property type="match status" value="1"/>
</dbReference>
<dbReference type="PANTHER" id="PTHR43280:SF2">
    <property type="entry name" value="HTH-TYPE TRANSCRIPTIONAL REGULATOR EXSA"/>
    <property type="match status" value="1"/>
</dbReference>
<dbReference type="InterPro" id="IPR020449">
    <property type="entry name" value="Tscrpt_reg_AraC-type_HTH"/>
</dbReference>
<dbReference type="InterPro" id="IPR014710">
    <property type="entry name" value="RmlC-like_jellyroll"/>
</dbReference>
<dbReference type="PROSITE" id="PS01124">
    <property type="entry name" value="HTH_ARAC_FAMILY_2"/>
    <property type="match status" value="1"/>
</dbReference>
<evidence type="ECO:0000256" key="2">
    <source>
        <dbReference type="ARBA" id="ARBA00023125"/>
    </source>
</evidence>
<evidence type="ECO:0000259" key="4">
    <source>
        <dbReference type="PROSITE" id="PS01124"/>
    </source>
</evidence>
<sequence length="282" mass="32692">MQDINLYEKIIMYDDKFPVKLGVTKKEGMAPETLLFSNHWHEHLELWYLEEGAVNISHNGRPAVIHGGDLAIANSNELHAAYSTSETLRYFCIIIDPKFFATELGQGHFVFHNIISGDAAIKGFFEEIFEEYQAHAVGYDMAIKAKLYELLVYLVRNHISRQITQEEYVARANKLERILPAVQYIETHYNAEISYSELAQLLNVSKYHFCHLFKEATGKTVVQYINDVRLDKAYHLLKNTDMNITQISMSVGFNDMNYFSRLFRKQKNIPPSKVRSQETRTL</sequence>